<accession>A0A0E9RFT7</accession>
<dbReference type="EMBL" id="GBXM01089645">
    <property type="protein sequence ID" value="JAH18932.1"/>
    <property type="molecule type" value="Transcribed_RNA"/>
</dbReference>
<evidence type="ECO:0000313" key="1">
    <source>
        <dbReference type="EMBL" id="JAH28001.1"/>
    </source>
</evidence>
<name>A0A0E9RFT7_ANGAN</name>
<proteinExistence type="predicted"/>
<reference evidence="1" key="2">
    <citation type="journal article" date="2015" name="Fish Shellfish Immunol.">
        <title>Early steps in the European eel (Anguilla anguilla)-Vibrio vulnificus interaction in the gills: Role of the RtxA13 toxin.</title>
        <authorList>
            <person name="Callol A."/>
            <person name="Pajuelo D."/>
            <person name="Ebbesson L."/>
            <person name="Teles M."/>
            <person name="MacKenzie S."/>
            <person name="Amaro C."/>
        </authorList>
    </citation>
    <scope>NUCLEOTIDE SEQUENCE</scope>
</reference>
<reference evidence="1" key="1">
    <citation type="submission" date="2014-11" db="EMBL/GenBank/DDBJ databases">
        <authorList>
            <person name="Amaro Gonzalez C."/>
        </authorList>
    </citation>
    <scope>NUCLEOTIDE SEQUENCE</scope>
</reference>
<dbReference type="EMBL" id="GBXM01080576">
    <property type="protein sequence ID" value="JAH28001.1"/>
    <property type="molecule type" value="Transcribed_RNA"/>
</dbReference>
<sequence>MSLHFVSCNVHKLLSSDKLNVNYYLIAVKLWHHIQF</sequence>
<dbReference type="EMBL" id="GBXM01075506">
    <property type="protein sequence ID" value="JAH33071.1"/>
    <property type="molecule type" value="Transcribed_RNA"/>
</dbReference>
<organism evidence="1">
    <name type="scientific">Anguilla anguilla</name>
    <name type="common">European freshwater eel</name>
    <name type="synonym">Muraena anguilla</name>
    <dbReference type="NCBI Taxonomy" id="7936"/>
    <lineage>
        <taxon>Eukaryota</taxon>
        <taxon>Metazoa</taxon>
        <taxon>Chordata</taxon>
        <taxon>Craniata</taxon>
        <taxon>Vertebrata</taxon>
        <taxon>Euteleostomi</taxon>
        <taxon>Actinopterygii</taxon>
        <taxon>Neopterygii</taxon>
        <taxon>Teleostei</taxon>
        <taxon>Anguilliformes</taxon>
        <taxon>Anguillidae</taxon>
        <taxon>Anguilla</taxon>
    </lineage>
</organism>
<protein>
    <submittedName>
        <fullName evidence="1">Uncharacterized protein</fullName>
    </submittedName>
</protein>
<dbReference type="AlphaFoldDB" id="A0A0E9RFT7"/>